<evidence type="ECO:0000256" key="10">
    <source>
        <dbReference type="ARBA" id="ARBA00047754"/>
    </source>
</evidence>
<name>A0ABX1PJM5_9RHOO</name>
<evidence type="ECO:0000256" key="6">
    <source>
        <dbReference type="ARBA" id="ARBA00023002"/>
    </source>
</evidence>
<keyword evidence="3 11" id="KW-0846">Cobalamin</keyword>
<evidence type="ECO:0000256" key="4">
    <source>
        <dbReference type="ARBA" id="ARBA00022634"/>
    </source>
</evidence>
<keyword evidence="5 11" id="KW-0547">Nucleotide-binding</keyword>
<dbReference type="InterPro" id="IPR000788">
    <property type="entry name" value="RNR_lg_C"/>
</dbReference>
<reference evidence="14" key="1">
    <citation type="submission" date="2019-12" db="EMBL/GenBank/DDBJ databases">
        <title>Comparative genomics gives insights into the taxonomy of the Azoarcus-Aromatoleum group and reveals separate origins of nif in the plant-associated Azoarcus and non-plant-associated Aromatoleum sub-groups.</title>
        <authorList>
            <person name="Lafos M."/>
            <person name="Maluk M."/>
            <person name="Batista M."/>
            <person name="Junghare M."/>
            <person name="Carmona M."/>
            <person name="Faoro H."/>
            <person name="Cruz L.M."/>
            <person name="Battistoni F."/>
            <person name="De Souza E."/>
            <person name="Pedrosa F."/>
            <person name="Chen W.-M."/>
            <person name="Poole P.S."/>
            <person name="Dixon R.A."/>
            <person name="James E.K."/>
        </authorList>
    </citation>
    <scope>NUCLEOTIDE SEQUENCE</scope>
    <source>
        <strain evidence="14">LuFRes1</strain>
    </source>
</reference>
<keyword evidence="15" id="KW-1185">Reference proteome</keyword>
<evidence type="ECO:0000256" key="9">
    <source>
        <dbReference type="ARBA" id="ARBA00023285"/>
    </source>
</evidence>
<dbReference type="PANTHER" id="PTHR43371:SF1">
    <property type="entry name" value="RIBONUCLEOSIDE-DIPHOSPHATE REDUCTASE"/>
    <property type="match status" value="1"/>
</dbReference>
<dbReference type="InterPro" id="IPR050862">
    <property type="entry name" value="RdRp_reductase_class-2"/>
</dbReference>
<comment type="function">
    <text evidence="11">Catalyzes the reduction of ribonucleotides to deoxyribonucleotides. May function to provide a pool of deoxyribonucleotide precursors for DNA repair during oxygen limitation and/or for immediate growth after restoration of oxygen.</text>
</comment>
<evidence type="ECO:0000256" key="2">
    <source>
        <dbReference type="ARBA" id="ARBA00007405"/>
    </source>
</evidence>
<dbReference type="Pfam" id="PF00317">
    <property type="entry name" value="Ribonuc_red_lgN"/>
    <property type="match status" value="1"/>
</dbReference>
<dbReference type="NCBIfam" id="TIGR02504">
    <property type="entry name" value="NrdJ_Z"/>
    <property type="match status" value="1"/>
</dbReference>
<accession>A0ABX1PJM5</accession>
<protein>
    <recommendedName>
        <fullName evidence="11">Vitamin B12-dependent ribonucleotide reductase</fullName>
        <ecNumber evidence="11">1.17.4.1</ecNumber>
    </recommendedName>
</protein>
<dbReference type="CDD" id="cd02888">
    <property type="entry name" value="RNR_II_dimer"/>
    <property type="match status" value="1"/>
</dbReference>
<evidence type="ECO:0000259" key="13">
    <source>
        <dbReference type="Pfam" id="PF02867"/>
    </source>
</evidence>
<comment type="catalytic activity">
    <reaction evidence="10 11">
        <text>a 2'-deoxyribonucleoside 5'-diphosphate + [thioredoxin]-disulfide + H2O = a ribonucleoside 5'-diphosphate + [thioredoxin]-dithiol</text>
        <dbReference type="Rhea" id="RHEA:23252"/>
        <dbReference type="Rhea" id="RHEA-COMP:10698"/>
        <dbReference type="Rhea" id="RHEA-COMP:10700"/>
        <dbReference type="ChEBI" id="CHEBI:15377"/>
        <dbReference type="ChEBI" id="CHEBI:29950"/>
        <dbReference type="ChEBI" id="CHEBI:50058"/>
        <dbReference type="ChEBI" id="CHEBI:57930"/>
        <dbReference type="ChEBI" id="CHEBI:73316"/>
        <dbReference type="EC" id="1.17.4.1"/>
    </reaction>
</comment>
<comment type="similarity">
    <text evidence="2 11">Belongs to the ribonucleoside diphosphate reductase class-2 family.</text>
</comment>
<keyword evidence="9 11" id="KW-0170">Cobalt</keyword>
<evidence type="ECO:0000313" key="15">
    <source>
        <dbReference type="Proteomes" id="UP000615989"/>
    </source>
</evidence>
<evidence type="ECO:0000256" key="11">
    <source>
        <dbReference type="RuleBase" id="RU364064"/>
    </source>
</evidence>
<feature type="domain" description="Ribonucleotide reductase large subunit N-terminal" evidence="12">
    <location>
        <begin position="21"/>
        <end position="89"/>
    </location>
</feature>
<organism evidence="14 15">
    <name type="scientific">Aromatoleum anaerobium</name>
    <dbReference type="NCBI Taxonomy" id="182180"/>
    <lineage>
        <taxon>Bacteria</taxon>
        <taxon>Pseudomonadati</taxon>
        <taxon>Pseudomonadota</taxon>
        <taxon>Betaproteobacteria</taxon>
        <taxon>Rhodocyclales</taxon>
        <taxon>Rhodocyclaceae</taxon>
        <taxon>Aromatoleum</taxon>
    </lineage>
</organism>
<evidence type="ECO:0000313" key="14">
    <source>
        <dbReference type="EMBL" id="NMG23597.1"/>
    </source>
</evidence>
<dbReference type="PANTHER" id="PTHR43371">
    <property type="entry name" value="VITAMIN B12-DEPENDENT RIBONUCLEOTIDE REDUCTASE"/>
    <property type="match status" value="1"/>
</dbReference>
<dbReference type="Gene3D" id="3.20.70.20">
    <property type="match status" value="1"/>
</dbReference>
<dbReference type="PRINTS" id="PR01183">
    <property type="entry name" value="RIBORDTASEM1"/>
</dbReference>
<dbReference type="InterPro" id="IPR013509">
    <property type="entry name" value="RNR_lsu_N"/>
</dbReference>
<evidence type="ECO:0000256" key="5">
    <source>
        <dbReference type="ARBA" id="ARBA00022741"/>
    </source>
</evidence>
<proteinExistence type="inferred from homology"/>
<dbReference type="RefSeq" id="WP_169117006.1">
    <property type="nucleotide sequence ID" value="NZ_WTVG02000040.1"/>
</dbReference>
<evidence type="ECO:0000256" key="8">
    <source>
        <dbReference type="ARBA" id="ARBA00023157"/>
    </source>
</evidence>
<evidence type="ECO:0000259" key="12">
    <source>
        <dbReference type="Pfam" id="PF00317"/>
    </source>
</evidence>
<keyword evidence="7" id="KW-0215">Deoxyribonucleotide synthesis</keyword>
<keyword evidence="4 11" id="KW-0237">DNA synthesis</keyword>
<keyword evidence="8" id="KW-1015">Disulfide bond</keyword>
<evidence type="ECO:0000256" key="1">
    <source>
        <dbReference type="ARBA" id="ARBA00001922"/>
    </source>
</evidence>
<comment type="cofactor">
    <cofactor evidence="1 11">
        <name>adenosylcob(III)alamin</name>
        <dbReference type="ChEBI" id="CHEBI:18408"/>
    </cofactor>
</comment>
<evidence type="ECO:0000256" key="3">
    <source>
        <dbReference type="ARBA" id="ARBA00022628"/>
    </source>
</evidence>
<dbReference type="InterPro" id="IPR013344">
    <property type="entry name" value="RNR_NrdJ/NrdZ"/>
</dbReference>
<comment type="caution">
    <text evidence="14">The sequence shown here is derived from an EMBL/GenBank/DDBJ whole genome shotgun (WGS) entry which is preliminary data.</text>
</comment>
<feature type="domain" description="Ribonucleotide reductase large subunit C-terminal" evidence="13">
    <location>
        <begin position="95"/>
        <end position="587"/>
    </location>
</feature>
<dbReference type="SUPFAM" id="SSF51998">
    <property type="entry name" value="PFL-like glycyl radical enzymes"/>
    <property type="match status" value="1"/>
</dbReference>
<sequence length="963" mass="105817">MSIAIHHQAKGKTDVSTLAPQEISGEVLVEKYAKGDEQSVGEVRARVARALAIVEAEDKRAHWEAKFLEAQEKGFVPAGRINSAAGTNLQATLINCFVQPVGDSVTEAVDGRPGIYTALAQAAETMRRGGGVGYDFSSIRPKGALVRGTLSNASGPVSYMRVFDRSCETVESAGARRGAQMGVLRCDHPDIEEFIHAKDHGDLTNFNISVGVTDAFMKAVDTDTDVELAHKAEPIEELKAAGAYQRDDGLWVYRKLPARELWDQIMRSTYDHAEPGILFLDRMNQDNNLHYCETIEATNPCAEQPLPPYGCCDLGSINLTPFVKHPFTDKAEFDYPAFGKVVDVAIRMLDNVLDVTHWPLPQQENEAQSKRRVGLGFTGLGDALIMLCKRYDSPEARAVATKISEYMRDRAYLASIELAKERGAFPLFNADLYLSGGNFASRLPADVKDRIRKHGLRNSHLLSIAPTGTISLAFADNASNGIEPPFSYTYTRRKRMADGTYKEYAVEDYAWRLFKHLGGNVDELPPYFVTALEISAQAHKDMVAAVAPYVDTSISKTVNVPEDYPYAEFEDLYLSAWKAGLKGLATYRPNSVLGSVLSVTPSAGPKQPQDIEFSGPNKRLAIKSLPAPVLSSLRWPGRPELPDGNLAWTYMLGTPQGEFALFVGHIETETQGVGGFPFEVWVNGADQPRGLGAVAKTLSMDMRTNDHGWLKLKLETLAMTIGEKSFEMPFPPHGEKKLFPGVVSAFAQVVRYRCERLGALAVEGPTPVLDTLFSLQEPKTGTDGTLSWTVDIQNPATGEDFVLGMKEITLPAQDDFSVGVTRPYSLWLSGNYPRALDGLTRILSLDMRVMDPAWIGMKLRKLLNYPEPLGDFMAFVPGTKRQQNYPSTVAYMARLIIHRYAMLGVLDEKGYPVREMGILEAPRENSDPKVMQGALCAECGNYSVIRKDGCDFCTACGAVGTCG</sequence>
<dbReference type="Proteomes" id="UP000615989">
    <property type="component" value="Unassembled WGS sequence"/>
</dbReference>
<evidence type="ECO:0000256" key="7">
    <source>
        <dbReference type="ARBA" id="ARBA00023116"/>
    </source>
</evidence>
<keyword evidence="6 11" id="KW-0560">Oxidoreductase</keyword>
<dbReference type="EC" id="1.17.4.1" evidence="11"/>
<dbReference type="GO" id="GO:0004748">
    <property type="term" value="F:ribonucleoside-diphosphate reductase activity, thioredoxin disulfide as acceptor"/>
    <property type="evidence" value="ECO:0007669"/>
    <property type="project" value="UniProtKB-EC"/>
</dbReference>
<gene>
    <name evidence="14" type="ORF">GO606_02460</name>
</gene>
<dbReference type="EMBL" id="WTVG01000004">
    <property type="protein sequence ID" value="NMG23597.1"/>
    <property type="molecule type" value="Genomic_DNA"/>
</dbReference>
<dbReference type="Pfam" id="PF02867">
    <property type="entry name" value="Ribonuc_red_lgC"/>
    <property type="match status" value="1"/>
</dbReference>